<dbReference type="Gene3D" id="3.40.710.10">
    <property type="entry name" value="DD-peptidase/beta-lactamase superfamily"/>
    <property type="match status" value="1"/>
</dbReference>
<comment type="caution">
    <text evidence="1">The sequence shown here is derived from an EMBL/GenBank/DDBJ whole genome shotgun (WGS) entry which is preliminary data.</text>
</comment>
<gene>
    <name evidence="1" type="ORF">N7505_006759</name>
</gene>
<evidence type="ECO:0000313" key="2">
    <source>
        <dbReference type="Proteomes" id="UP001220256"/>
    </source>
</evidence>
<keyword evidence="2" id="KW-1185">Reference proteome</keyword>
<protein>
    <submittedName>
        <fullName evidence="1">Peptidase S12 Pab87-related C-terminal</fullName>
    </submittedName>
</protein>
<accession>A0ABQ8WPQ1</accession>
<dbReference type="SUPFAM" id="SSF56601">
    <property type="entry name" value="beta-lactamase/transpeptidase-like"/>
    <property type="match status" value="1"/>
</dbReference>
<organism evidence="1 2">
    <name type="scientific">Penicillium chrysogenum</name>
    <name type="common">Penicillium notatum</name>
    <dbReference type="NCBI Taxonomy" id="5076"/>
    <lineage>
        <taxon>Eukaryota</taxon>
        <taxon>Fungi</taxon>
        <taxon>Dikarya</taxon>
        <taxon>Ascomycota</taxon>
        <taxon>Pezizomycotina</taxon>
        <taxon>Eurotiomycetes</taxon>
        <taxon>Eurotiomycetidae</taxon>
        <taxon>Eurotiales</taxon>
        <taxon>Aspergillaceae</taxon>
        <taxon>Penicillium</taxon>
        <taxon>Penicillium chrysogenum species complex</taxon>
    </lineage>
</organism>
<reference evidence="1 2" key="1">
    <citation type="journal article" date="2023" name="IMA Fungus">
        <title>Comparative genomic study of the Penicillium genus elucidates a diverse pangenome and 15 lateral gene transfer events.</title>
        <authorList>
            <person name="Petersen C."/>
            <person name="Sorensen T."/>
            <person name="Nielsen M.R."/>
            <person name="Sondergaard T.E."/>
            <person name="Sorensen J.L."/>
            <person name="Fitzpatrick D.A."/>
            <person name="Frisvad J.C."/>
            <person name="Nielsen K.L."/>
        </authorList>
    </citation>
    <scope>NUCLEOTIDE SEQUENCE [LARGE SCALE GENOMIC DNA]</scope>
    <source>
        <strain evidence="1 2">IBT 3361</strain>
    </source>
</reference>
<dbReference type="InterPro" id="IPR012338">
    <property type="entry name" value="Beta-lactam/transpept-like"/>
</dbReference>
<dbReference type="Proteomes" id="UP001220256">
    <property type="component" value="Unassembled WGS sequence"/>
</dbReference>
<name>A0ABQ8WPQ1_PENCH</name>
<proteinExistence type="predicted"/>
<sequence length="184" mass="20714">MRYRIGRKGSNPGSIVRAMRYMPLATTPRTKYHYSNCMYIAVSHVLEQQIAACMARQTEIWESSLKNEDTEDSKRRLFPSLFDPPTPCALHTHTPQERLLPSTLQISNNGLIADLQDRAILCKLSLVHASGKFFVGSIRNAGFDLIPPFAVEFYINAAGVAKRIGLLLEPGLKGKMLWFDRCDT</sequence>
<evidence type="ECO:0000313" key="1">
    <source>
        <dbReference type="EMBL" id="KAJ5271001.1"/>
    </source>
</evidence>
<dbReference type="EMBL" id="JAPVEB010000003">
    <property type="protein sequence ID" value="KAJ5271001.1"/>
    <property type="molecule type" value="Genomic_DNA"/>
</dbReference>